<keyword evidence="4" id="KW-1185">Reference proteome</keyword>
<feature type="region of interest" description="Disordered" evidence="1">
    <location>
        <begin position="131"/>
        <end position="163"/>
    </location>
</feature>
<gene>
    <name evidence="3" type="ORF">WJX74_006632</name>
</gene>
<evidence type="ECO:0000313" key="3">
    <source>
        <dbReference type="EMBL" id="KAK9838951.1"/>
    </source>
</evidence>
<dbReference type="AlphaFoldDB" id="A0AAW1RYX1"/>
<dbReference type="Gene3D" id="3.90.1170.40">
    <property type="entry name" value="Molybdopterin biosynthesis MoaE subunit"/>
    <property type="match status" value="1"/>
</dbReference>
<dbReference type="InterPro" id="IPR000182">
    <property type="entry name" value="GNAT_dom"/>
</dbReference>
<comment type="caution">
    <text evidence="3">The sequence shown here is derived from an EMBL/GenBank/DDBJ whole genome shotgun (WGS) entry which is preliminary data.</text>
</comment>
<dbReference type="CDD" id="cd00756">
    <property type="entry name" value="MoaE"/>
    <property type="match status" value="1"/>
</dbReference>
<dbReference type="GO" id="GO:0016747">
    <property type="term" value="F:acyltransferase activity, transferring groups other than amino-acyl groups"/>
    <property type="evidence" value="ECO:0007669"/>
    <property type="project" value="InterPro"/>
</dbReference>
<dbReference type="InterPro" id="IPR016181">
    <property type="entry name" value="Acyl_CoA_acyltransferase"/>
</dbReference>
<dbReference type="EMBL" id="JALJOS010000005">
    <property type="protein sequence ID" value="KAK9838951.1"/>
    <property type="molecule type" value="Genomic_DNA"/>
</dbReference>
<proteinExistence type="predicted"/>
<dbReference type="Gene3D" id="3.40.630.30">
    <property type="match status" value="1"/>
</dbReference>
<dbReference type="PROSITE" id="PS51186">
    <property type="entry name" value="GNAT"/>
    <property type="match status" value="1"/>
</dbReference>
<evidence type="ECO:0000313" key="4">
    <source>
        <dbReference type="Proteomes" id="UP001438707"/>
    </source>
</evidence>
<evidence type="ECO:0000259" key="2">
    <source>
        <dbReference type="PROSITE" id="PS51186"/>
    </source>
</evidence>
<dbReference type="SUPFAM" id="SSF55729">
    <property type="entry name" value="Acyl-CoA N-acyltransferases (Nat)"/>
    <property type="match status" value="1"/>
</dbReference>
<dbReference type="Pfam" id="PF00583">
    <property type="entry name" value="Acetyltransf_1"/>
    <property type="match status" value="1"/>
</dbReference>
<sequence>MARTMVEVLSDPLQLQRYYDFVADPGAGATSTFTGTTRDTFEGRTVVQLEYEAYEPMAKKALQGLCSQAYSKWSLKHMAIAHRVGTVPILEPSVIIAVSSAHRRDALEACAWAIDELKATSWTMTEVADQGREAEDFSTPRQAANVDTRGQDGAGPIPSRPRSESIGHAVWAFPLWYLKLRVIGCDIVKQITSFPPGDCGAATHVTPNWEAQKTFWGLPLHDKRRPDKEPLDAAQDHGLAGSSKVVARRVTVLAIVAWGIICRMSCRSYSGSHDSDAARRTVATCEIAFRTDPVHVYFTRPAAWSNKAFTESVHGSHVSASFKLERLVGTAQENAVLLWELYPSEKVTTWQILKQGGLLSMLYAVPLFKWAALVKLGAALDDYKAAFEKEHGPFLYIFAIATLPAEQGKGLGSILMRFITARADQLGLASYLEATTEGSKRLYERHGFKSFATYELPQSPSPFTIHIMSRPASTAGISTSAT</sequence>
<dbReference type="Pfam" id="PF02391">
    <property type="entry name" value="MoaE"/>
    <property type="match status" value="1"/>
</dbReference>
<name>A0AAW1RYX1_9CHLO</name>
<dbReference type="InterPro" id="IPR036563">
    <property type="entry name" value="MoaE_sf"/>
</dbReference>
<protein>
    <recommendedName>
        <fullName evidence="2">N-acetyltransferase domain-containing protein</fullName>
    </recommendedName>
</protein>
<organism evidence="3 4">
    <name type="scientific">Apatococcus lobatus</name>
    <dbReference type="NCBI Taxonomy" id="904363"/>
    <lineage>
        <taxon>Eukaryota</taxon>
        <taxon>Viridiplantae</taxon>
        <taxon>Chlorophyta</taxon>
        <taxon>core chlorophytes</taxon>
        <taxon>Trebouxiophyceae</taxon>
        <taxon>Chlorellales</taxon>
        <taxon>Chlorellaceae</taxon>
        <taxon>Apatococcus</taxon>
    </lineage>
</organism>
<evidence type="ECO:0000256" key="1">
    <source>
        <dbReference type="SAM" id="MobiDB-lite"/>
    </source>
</evidence>
<dbReference type="CDD" id="cd04301">
    <property type="entry name" value="NAT_SF"/>
    <property type="match status" value="1"/>
</dbReference>
<reference evidence="3 4" key="1">
    <citation type="journal article" date="2024" name="Nat. Commun.">
        <title>Phylogenomics reveals the evolutionary origins of lichenization in chlorophyte algae.</title>
        <authorList>
            <person name="Puginier C."/>
            <person name="Libourel C."/>
            <person name="Otte J."/>
            <person name="Skaloud P."/>
            <person name="Haon M."/>
            <person name="Grisel S."/>
            <person name="Petersen M."/>
            <person name="Berrin J.G."/>
            <person name="Delaux P.M."/>
            <person name="Dal Grande F."/>
            <person name="Keller J."/>
        </authorList>
    </citation>
    <scope>NUCLEOTIDE SEQUENCE [LARGE SCALE GENOMIC DNA]</scope>
    <source>
        <strain evidence="3 4">SAG 2145</strain>
    </source>
</reference>
<dbReference type="Proteomes" id="UP001438707">
    <property type="component" value="Unassembled WGS sequence"/>
</dbReference>
<dbReference type="SUPFAM" id="SSF54690">
    <property type="entry name" value="Molybdopterin synthase subunit MoaE"/>
    <property type="match status" value="1"/>
</dbReference>
<feature type="domain" description="N-acetyltransferase" evidence="2">
    <location>
        <begin position="336"/>
        <end position="471"/>
    </location>
</feature>
<dbReference type="PANTHER" id="PTHR23404">
    <property type="entry name" value="MOLYBDOPTERIN SYNTHASE RELATED"/>
    <property type="match status" value="1"/>
</dbReference>
<dbReference type="GO" id="GO:0006777">
    <property type="term" value="P:Mo-molybdopterin cofactor biosynthetic process"/>
    <property type="evidence" value="ECO:0007669"/>
    <property type="project" value="InterPro"/>
</dbReference>
<dbReference type="InterPro" id="IPR003448">
    <property type="entry name" value="Mopterin_biosynth_MoaE"/>
</dbReference>
<accession>A0AAW1RYX1</accession>